<name>A0A382SRN0_9ZZZZ</name>
<protein>
    <recommendedName>
        <fullName evidence="1">Fe2OG dioxygenase domain-containing protein</fullName>
    </recommendedName>
</protein>
<dbReference type="AlphaFoldDB" id="A0A382SRN0"/>
<evidence type="ECO:0000259" key="1">
    <source>
        <dbReference type="PROSITE" id="PS51471"/>
    </source>
</evidence>
<dbReference type="Gene3D" id="2.60.120.620">
    <property type="entry name" value="q2cbj1_9rhob like domain"/>
    <property type="match status" value="1"/>
</dbReference>
<dbReference type="InterPro" id="IPR005123">
    <property type="entry name" value="Oxoglu/Fe-dep_dioxygenase_dom"/>
</dbReference>
<dbReference type="InterPro" id="IPR056470">
    <property type="entry name" value="BesD/HalB-like"/>
</dbReference>
<dbReference type="EMBL" id="UINC01130666">
    <property type="protein sequence ID" value="SVD11867.1"/>
    <property type="molecule type" value="Genomic_DNA"/>
</dbReference>
<feature type="domain" description="Fe2OG dioxygenase" evidence="1">
    <location>
        <begin position="134"/>
        <end position="261"/>
    </location>
</feature>
<accession>A0A382SRN0</accession>
<evidence type="ECO:0000313" key="2">
    <source>
        <dbReference type="EMBL" id="SVD11867.1"/>
    </source>
</evidence>
<organism evidence="2">
    <name type="scientific">marine metagenome</name>
    <dbReference type="NCBI Taxonomy" id="408172"/>
    <lineage>
        <taxon>unclassified sequences</taxon>
        <taxon>metagenomes</taxon>
        <taxon>ecological metagenomes</taxon>
    </lineage>
</organism>
<gene>
    <name evidence="2" type="ORF">METZ01_LOCUS364721</name>
</gene>
<sequence length="261" mass="30177">MDHWQDIVDTQRHPIEDLDSYAVRCRSELQNNSILILENFLTKKALVELQREARSLHHKAFYCSQNHNVLLTEKNTQWEDDHPCNIEVISDKGCVPHDLIPPESYLRKTYTAEQFQRFIQSVLTVDKVHPYADRLSSINYNYYQEKQQLGWHFDNASFAITLMIQSSESGGGFQFVVNARNAEKNTVDIPLIKSVLLDQSPVEELQIKEGTLILFCGRNTLHRVSPVASQTPRILATLNYNLEKDIELSENARLTFFGRLQ</sequence>
<proteinExistence type="predicted"/>
<reference evidence="2" key="1">
    <citation type="submission" date="2018-05" db="EMBL/GenBank/DDBJ databases">
        <authorList>
            <person name="Lanie J.A."/>
            <person name="Ng W.-L."/>
            <person name="Kazmierczak K.M."/>
            <person name="Andrzejewski T.M."/>
            <person name="Davidsen T.M."/>
            <person name="Wayne K.J."/>
            <person name="Tettelin H."/>
            <person name="Glass J.I."/>
            <person name="Rusch D."/>
            <person name="Podicherti R."/>
            <person name="Tsui H.-C.T."/>
            <person name="Winkler M.E."/>
        </authorList>
    </citation>
    <scope>NUCLEOTIDE SEQUENCE</scope>
</reference>
<dbReference type="PROSITE" id="PS51471">
    <property type="entry name" value="FE2OG_OXY"/>
    <property type="match status" value="1"/>
</dbReference>
<dbReference type="Pfam" id="PF23169">
    <property type="entry name" value="HalD"/>
    <property type="match status" value="1"/>
</dbReference>
<dbReference type="SUPFAM" id="SSF51197">
    <property type="entry name" value="Clavaminate synthase-like"/>
    <property type="match status" value="1"/>
</dbReference>